<protein>
    <recommendedName>
        <fullName evidence="4">Crinkler effector protein N-terminal domain-containing protein</fullName>
    </recommendedName>
</protein>
<dbReference type="EMBL" id="JAAAIL010001147">
    <property type="protein sequence ID" value="KAG0271415.1"/>
    <property type="molecule type" value="Genomic_DNA"/>
</dbReference>
<comment type="subcellular location">
    <subcellularLocation>
        <location evidence="1">Host cell</location>
    </subcellularLocation>
    <subcellularLocation>
        <location evidence="2">Secreted</location>
    </subcellularLocation>
</comment>
<evidence type="ECO:0000256" key="2">
    <source>
        <dbReference type="ARBA" id="ARBA00004613"/>
    </source>
</evidence>
<comment type="caution">
    <text evidence="5">The sequence shown here is derived from an EMBL/GenBank/DDBJ whole genome shotgun (WGS) entry which is preliminary data.</text>
</comment>
<dbReference type="GO" id="GO:0043657">
    <property type="term" value="C:host cell"/>
    <property type="evidence" value="ECO:0007669"/>
    <property type="project" value="UniProtKB-SubCell"/>
</dbReference>
<evidence type="ECO:0000256" key="3">
    <source>
        <dbReference type="ARBA" id="ARBA00022525"/>
    </source>
</evidence>
<dbReference type="InterPro" id="IPR027417">
    <property type="entry name" value="P-loop_NTPase"/>
</dbReference>
<organism evidence="5 6">
    <name type="scientific">Linnemannia exigua</name>
    <dbReference type="NCBI Taxonomy" id="604196"/>
    <lineage>
        <taxon>Eukaryota</taxon>
        <taxon>Fungi</taxon>
        <taxon>Fungi incertae sedis</taxon>
        <taxon>Mucoromycota</taxon>
        <taxon>Mortierellomycotina</taxon>
        <taxon>Mortierellomycetes</taxon>
        <taxon>Mortierellales</taxon>
        <taxon>Mortierellaceae</taxon>
        <taxon>Linnemannia</taxon>
    </lineage>
</organism>
<keyword evidence="6" id="KW-1185">Reference proteome</keyword>
<evidence type="ECO:0000256" key="1">
    <source>
        <dbReference type="ARBA" id="ARBA00004340"/>
    </source>
</evidence>
<dbReference type="SUPFAM" id="SSF52540">
    <property type="entry name" value="P-loop containing nucleoside triphosphate hydrolases"/>
    <property type="match status" value="1"/>
</dbReference>
<evidence type="ECO:0000259" key="4">
    <source>
        <dbReference type="Pfam" id="PF20147"/>
    </source>
</evidence>
<proteinExistence type="predicted"/>
<evidence type="ECO:0000313" key="5">
    <source>
        <dbReference type="EMBL" id="KAG0271415.1"/>
    </source>
</evidence>
<accession>A0AAD4D7R8</accession>
<evidence type="ECO:0000313" key="6">
    <source>
        <dbReference type="Proteomes" id="UP001194580"/>
    </source>
</evidence>
<dbReference type="InterPro" id="IPR045379">
    <property type="entry name" value="Crinkler_N"/>
</dbReference>
<reference evidence="5" key="1">
    <citation type="journal article" date="2020" name="Fungal Divers.">
        <title>Resolving the Mortierellaceae phylogeny through synthesis of multi-gene phylogenetics and phylogenomics.</title>
        <authorList>
            <person name="Vandepol N."/>
            <person name="Liber J."/>
            <person name="Desiro A."/>
            <person name="Na H."/>
            <person name="Kennedy M."/>
            <person name="Barry K."/>
            <person name="Grigoriev I.V."/>
            <person name="Miller A.N."/>
            <person name="O'Donnell K."/>
            <person name="Stajich J.E."/>
            <person name="Bonito G."/>
        </authorList>
    </citation>
    <scope>NUCLEOTIDE SEQUENCE</scope>
    <source>
        <strain evidence="5">NRRL 28262</strain>
    </source>
</reference>
<dbReference type="AlphaFoldDB" id="A0AAD4D7R8"/>
<dbReference type="Proteomes" id="UP001194580">
    <property type="component" value="Unassembled WGS sequence"/>
</dbReference>
<gene>
    <name evidence="5" type="ORF">BGZ95_000771</name>
</gene>
<feature type="domain" description="Crinkler effector protein N-terminal" evidence="4">
    <location>
        <begin position="6"/>
        <end position="106"/>
    </location>
</feature>
<name>A0AAD4D7R8_9FUNG</name>
<sequence length="617" mass="69711">MTNNHISLFCLVDGEATSNAFPVKIESTKTIGELKDAIKAKKTNDFSDVDADKLTLWRVSIPDDEHDEIPVFLDSVPVTKKLRATSKLSVVFAAELPENTIHVIVQRPTSDPQYLPQKKKIRIEENWRPFTASDGTPVDLPPSWIDILANPEFVPEPRAAFAHLKNDLRTGDAIIVPSMGQVPKEFGSHGRGQTLFVSEQMLELWEEMRGNQELTYRRVLSGPMGVGKSYLSYFLAAKAYAEGWLVLYISDAKVLDMNKQDEAALEVVTRFLAMNKDILTGAEFEMLVRNYNGTDDISTRAVSAIFRELLKSQDRKTLLLVDEHGKLFEKEPYVPDKFKSLVPLSSFNWWDEHNIGTRLIFTGTAHANYEMKILEDSYRHRSDSFIGARITLMEFITTFYADPPRKLSWSCSRSFHSLKTPKNDFLTAASTERNLRWHYVSNSSAPSIQLSSTQQISTAGTRILLHSIFPLRVGQASLGSGHEKVLTCGYEGHPRFDFILGPLFIQVYISDFGKHNKDSAELSKAFNVRDSGNTNQIERYLNDMFGPGHSARIERGKFVVTQIKGPGLEPVPVLGFHIVYIRGSPGKPEHRELVKTFPDVLHISFEELKEKLFKNIV</sequence>
<dbReference type="GO" id="GO:0005576">
    <property type="term" value="C:extracellular region"/>
    <property type="evidence" value="ECO:0007669"/>
    <property type="project" value="UniProtKB-SubCell"/>
</dbReference>
<keyword evidence="3" id="KW-0964">Secreted</keyword>
<dbReference type="Pfam" id="PF20147">
    <property type="entry name" value="Crinkler"/>
    <property type="match status" value="1"/>
</dbReference>